<gene>
    <name evidence="1" type="ORF">V1478_005130</name>
</gene>
<accession>A0ABD2BD91</accession>
<organism evidence="1 2">
    <name type="scientific">Vespula squamosa</name>
    <name type="common">Southern yellow jacket</name>
    <name type="synonym">Wasp</name>
    <dbReference type="NCBI Taxonomy" id="30214"/>
    <lineage>
        <taxon>Eukaryota</taxon>
        <taxon>Metazoa</taxon>
        <taxon>Ecdysozoa</taxon>
        <taxon>Arthropoda</taxon>
        <taxon>Hexapoda</taxon>
        <taxon>Insecta</taxon>
        <taxon>Pterygota</taxon>
        <taxon>Neoptera</taxon>
        <taxon>Endopterygota</taxon>
        <taxon>Hymenoptera</taxon>
        <taxon>Apocrita</taxon>
        <taxon>Aculeata</taxon>
        <taxon>Vespoidea</taxon>
        <taxon>Vespidae</taxon>
        <taxon>Vespinae</taxon>
        <taxon>Vespula</taxon>
    </lineage>
</organism>
<proteinExistence type="predicted"/>
<dbReference type="Proteomes" id="UP001607302">
    <property type="component" value="Unassembled WGS sequence"/>
</dbReference>
<reference evidence="1 2" key="1">
    <citation type="journal article" date="2024" name="Ann. Entomol. Soc. Am.">
        <title>Genomic analyses of the southern and eastern yellowjacket wasps (Hymenoptera: Vespidae) reveal evolutionary signatures of social life.</title>
        <authorList>
            <person name="Catto M.A."/>
            <person name="Caine P.B."/>
            <person name="Orr S.E."/>
            <person name="Hunt B.G."/>
            <person name="Goodisman M.A.D."/>
        </authorList>
    </citation>
    <scope>NUCLEOTIDE SEQUENCE [LARGE SCALE GENOMIC DNA]</scope>
    <source>
        <strain evidence="1">233</strain>
        <tissue evidence="1">Head and thorax</tissue>
    </source>
</reference>
<dbReference type="EMBL" id="JAUDFV010000110">
    <property type="protein sequence ID" value="KAL2730717.1"/>
    <property type="molecule type" value="Genomic_DNA"/>
</dbReference>
<keyword evidence="2" id="KW-1185">Reference proteome</keyword>
<dbReference type="AlphaFoldDB" id="A0ABD2BD91"/>
<comment type="caution">
    <text evidence="1">The sequence shown here is derived from an EMBL/GenBank/DDBJ whole genome shotgun (WGS) entry which is preliminary data.</text>
</comment>
<sequence>MCGQVNKKMSVLDTVKILTDACEQIRHDLQIIIDQTEKQKLVLRHIKTFANTDACVKDFPKGLNTLILLSQCLPHSLTILWVDIKKMQRRKHQ</sequence>
<evidence type="ECO:0000313" key="1">
    <source>
        <dbReference type="EMBL" id="KAL2730717.1"/>
    </source>
</evidence>
<evidence type="ECO:0000313" key="2">
    <source>
        <dbReference type="Proteomes" id="UP001607302"/>
    </source>
</evidence>
<protein>
    <submittedName>
        <fullName evidence="1">NHL repeat-containing protein 2</fullName>
    </submittedName>
</protein>
<name>A0ABD2BD91_VESSQ</name>